<dbReference type="EMBL" id="JAGIZB010000029">
    <property type="protein sequence ID" value="MBP0447261.1"/>
    <property type="molecule type" value="Genomic_DNA"/>
</dbReference>
<dbReference type="CDD" id="cd09872">
    <property type="entry name" value="PIN_Sll0205-like"/>
    <property type="match status" value="1"/>
</dbReference>
<name>A0ABS4AJQ9_9PROT</name>
<dbReference type="Proteomes" id="UP000681594">
    <property type="component" value="Unassembled WGS sequence"/>
</dbReference>
<keyword evidence="3" id="KW-1185">Reference proteome</keyword>
<accession>A0ABS4AJQ9</accession>
<dbReference type="PANTHER" id="PTHR36173:SF2">
    <property type="entry name" value="RIBONUCLEASE VAPC16"/>
    <property type="match status" value="1"/>
</dbReference>
<reference evidence="2 3" key="1">
    <citation type="submission" date="2021-03" db="EMBL/GenBank/DDBJ databases">
        <authorList>
            <person name="So Y."/>
        </authorList>
    </citation>
    <scope>NUCLEOTIDE SEQUENCE [LARGE SCALE GENOMIC DNA]</scope>
    <source>
        <strain evidence="2 3">SSH11</strain>
    </source>
</reference>
<sequence>MRLLLDTHILLWALIEPDRLGVEARAVIEDPDNEVLFSAASIWEVAIKAGLGRPDFAFDPHEVARGAAEAGFTELPVRADAAARVAALPPHHRDPFDRLLVAQAMAGPLRLLTADPLLPPYSELVTLLR</sequence>
<dbReference type="InterPro" id="IPR052919">
    <property type="entry name" value="TA_system_RNase"/>
</dbReference>
<proteinExistence type="predicted"/>
<dbReference type="InterPro" id="IPR041705">
    <property type="entry name" value="PIN_Sll0205"/>
</dbReference>
<dbReference type="InterPro" id="IPR029060">
    <property type="entry name" value="PIN-like_dom_sf"/>
</dbReference>
<dbReference type="InterPro" id="IPR002716">
    <property type="entry name" value="PIN_dom"/>
</dbReference>
<feature type="domain" description="PIN" evidence="1">
    <location>
        <begin position="4"/>
        <end position="116"/>
    </location>
</feature>
<gene>
    <name evidence="2" type="ORF">J8J14_21035</name>
</gene>
<dbReference type="SUPFAM" id="SSF88723">
    <property type="entry name" value="PIN domain-like"/>
    <property type="match status" value="1"/>
</dbReference>
<dbReference type="PANTHER" id="PTHR36173">
    <property type="entry name" value="RIBONUCLEASE VAPC16-RELATED"/>
    <property type="match status" value="1"/>
</dbReference>
<evidence type="ECO:0000313" key="3">
    <source>
        <dbReference type="Proteomes" id="UP000681594"/>
    </source>
</evidence>
<dbReference type="Pfam" id="PF01850">
    <property type="entry name" value="PIN"/>
    <property type="match status" value="1"/>
</dbReference>
<dbReference type="Gene3D" id="3.40.50.1010">
    <property type="entry name" value="5'-nuclease"/>
    <property type="match status" value="1"/>
</dbReference>
<comment type="caution">
    <text evidence="2">The sequence shown here is derived from an EMBL/GenBank/DDBJ whole genome shotgun (WGS) entry which is preliminary data.</text>
</comment>
<evidence type="ECO:0000313" key="2">
    <source>
        <dbReference type="EMBL" id="MBP0447261.1"/>
    </source>
</evidence>
<protein>
    <submittedName>
        <fullName evidence="2">Type II toxin-antitoxin system VapC family toxin</fullName>
    </submittedName>
</protein>
<dbReference type="RefSeq" id="WP_209381532.1">
    <property type="nucleotide sequence ID" value="NZ_JAGIZB010000029.1"/>
</dbReference>
<organism evidence="2 3">
    <name type="scientific">Pararoseomonas baculiformis</name>
    <dbReference type="NCBI Taxonomy" id="2820812"/>
    <lineage>
        <taxon>Bacteria</taxon>
        <taxon>Pseudomonadati</taxon>
        <taxon>Pseudomonadota</taxon>
        <taxon>Alphaproteobacteria</taxon>
        <taxon>Acetobacterales</taxon>
        <taxon>Acetobacteraceae</taxon>
        <taxon>Pararoseomonas</taxon>
    </lineage>
</organism>
<evidence type="ECO:0000259" key="1">
    <source>
        <dbReference type="Pfam" id="PF01850"/>
    </source>
</evidence>